<dbReference type="Proteomes" id="UP000800041">
    <property type="component" value="Unassembled WGS sequence"/>
</dbReference>
<sequence>MPQQASLLVALAFLVLSFPSSSLAADRPKNTSICDYYTTALLKENNATTQLTLLTLVVNTAVIGNYTMPNVGIAVPGILAPGKFNDMDVDLLQYFNGSLASANRDDSGVKVNFLDDGGAEPLKKNLPANSKDSRQYRLLTHLYSFFGSLLGCSKVGMDGFVGYRESGGDASMFEVHKFMMLDPAEVGYFIQQVGLSAASFGVTDADVQAVGKALTDAFGYKCSPAVEIIPSQGKALQAICIDDACPLAENADCKLYGVANSTSGREFDDNEREGRTDGDGDGRARDECEWECDGGCGGGGGREG</sequence>
<keyword evidence="4" id="KW-1185">Reference proteome</keyword>
<protein>
    <submittedName>
        <fullName evidence="3">Uncharacterized protein</fullName>
    </submittedName>
</protein>
<evidence type="ECO:0000256" key="2">
    <source>
        <dbReference type="SAM" id="SignalP"/>
    </source>
</evidence>
<evidence type="ECO:0000313" key="3">
    <source>
        <dbReference type="EMBL" id="KAF1989331.1"/>
    </source>
</evidence>
<name>A0A6G1H7Z9_9PEZI</name>
<dbReference type="EMBL" id="ML977145">
    <property type="protein sequence ID" value="KAF1989331.1"/>
    <property type="molecule type" value="Genomic_DNA"/>
</dbReference>
<feature type="region of interest" description="Disordered" evidence="1">
    <location>
        <begin position="264"/>
        <end position="286"/>
    </location>
</feature>
<gene>
    <name evidence="3" type="ORF">K402DRAFT_418613</name>
</gene>
<evidence type="ECO:0000256" key="1">
    <source>
        <dbReference type="SAM" id="MobiDB-lite"/>
    </source>
</evidence>
<feature type="compositionally biased region" description="Basic and acidic residues" evidence="1">
    <location>
        <begin position="272"/>
        <end position="286"/>
    </location>
</feature>
<keyword evidence="2" id="KW-0732">Signal</keyword>
<organism evidence="3 4">
    <name type="scientific">Aulographum hederae CBS 113979</name>
    <dbReference type="NCBI Taxonomy" id="1176131"/>
    <lineage>
        <taxon>Eukaryota</taxon>
        <taxon>Fungi</taxon>
        <taxon>Dikarya</taxon>
        <taxon>Ascomycota</taxon>
        <taxon>Pezizomycotina</taxon>
        <taxon>Dothideomycetes</taxon>
        <taxon>Pleosporomycetidae</taxon>
        <taxon>Aulographales</taxon>
        <taxon>Aulographaceae</taxon>
    </lineage>
</organism>
<feature type="chain" id="PRO_5026341860" evidence="2">
    <location>
        <begin position="25"/>
        <end position="304"/>
    </location>
</feature>
<feature type="signal peptide" evidence="2">
    <location>
        <begin position="1"/>
        <end position="24"/>
    </location>
</feature>
<dbReference type="OrthoDB" id="2110578at2759"/>
<accession>A0A6G1H7Z9</accession>
<reference evidence="3" key="1">
    <citation type="journal article" date="2020" name="Stud. Mycol.">
        <title>101 Dothideomycetes genomes: a test case for predicting lifestyles and emergence of pathogens.</title>
        <authorList>
            <person name="Haridas S."/>
            <person name="Albert R."/>
            <person name="Binder M."/>
            <person name="Bloem J."/>
            <person name="Labutti K."/>
            <person name="Salamov A."/>
            <person name="Andreopoulos B."/>
            <person name="Baker S."/>
            <person name="Barry K."/>
            <person name="Bills G."/>
            <person name="Bluhm B."/>
            <person name="Cannon C."/>
            <person name="Castanera R."/>
            <person name="Culley D."/>
            <person name="Daum C."/>
            <person name="Ezra D."/>
            <person name="Gonzalez J."/>
            <person name="Henrissat B."/>
            <person name="Kuo A."/>
            <person name="Liang C."/>
            <person name="Lipzen A."/>
            <person name="Lutzoni F."/>
            <person name="Magnuson J."/>
            <person name="Mondo S."/>
            <person name="Nolan M."/>
            <person name="Ohm R."/>
            <person name="Pangilinan J."/>
            <person name="Park H.-J."/>
            <person name="Ramirez L."/>
            <person name="Alfaro M."/>
            <person name="Sun H."/>
            <person name="Tritt A."/>
            <person name="Yoshinaga Y."/>
            <person name="Zwiers L.-H."/>
            <person name="Turgeon B."/>
            <person name="Goodwin S."/>
            <person name="Spatafora J."/>
            <person name="Crous P."/>
            <person name="Grigoriev I."/>
        </authorList>
    </citation>
    <scope>NUCLEOTIDE SEQUENCE</scope>
    <source>
        <strain evidence="3">CBS 113979</strain>
    </source>
</reference>
<proteinExistence type="predicted"/>
<dbReference type="AlphaFoldDB" id="A0A6G1H7Z9"/>
<evidence type="ECO:0000313" key="4">
    <source>
        <dbReference type="Proteomes" id="UP000800041"/>
    </source>
</evidence>